<organism evidence="1">
    <name type="scientific">Glycine soja</name>
    <name type="common">Wild soybean</name>
    <dbReference type="NCBI Taxonomy" id="3848"/>
    <lineage>
        <taxon>Eukaryota</taxon>
        <taxon>Viridiplantae</taxon>
        <taxon>Streptophyta</taxon>
        <taxon>Embryophyta</taxon>
        <taxon>Tracheophyta</taxon>
        <taxon>Spermatophyta</taxon>
        <taxon>Magnoliopsida</taxon>
        <taxon>eudicotyledons</taxon>
        <taxon>Gunneridae</taxon>
        <taxon>Pentapetalae</taxon>
        <taxon>rosids</taxon>
        <taxon>fabids</taxon>
        <taxon>Fabales</taxon>
        <taxon>Fabaceae</taxon>
        <taxon>Papilionoideae</taxon>
        <taxon>50 kb inversion clade</taxon>
        <taxon>NPAAA clade</taxon>
        <taxon>indigoferoid/millettioid clade</taxon>
        <taxon>Phaseoleae</taxon>
        <taxon>Glycine</taxon>
        <taxon>Glycine subgen. Soja</taxon>
    </lineage>
</organism>
<gene>
    <name evidence="1" type="ORF">glysoja_042595</name>
</gene>
<evidence type="ECO:0000313" key="1">
    <source>
        <dbReference type="EMBL" id="KHN32519.1"/>
    </source>
</evidence>
<dbReference type="Proteomes" id="UP000053555">
    <property type="component" value="Unassembled WGS sequence"/>
</dbReference>
<dbReference type="AlphaFoldDB" id="A0A0B2RJK8"/>
<reference evidence="1" key="1">
    <citation type="submission" date="2014-07" db="EMBL/GenBank/DDBJ databases">
        <title>Identification of a novel salt tolerance gene in wild soybean by whole-genome sequencing.</title>
        <authorList>
            <person name="Lam H.-M."/>
            <person name="Qi X."/>
            <person name="Li M.-W."/>
            <person name="Liu X."/>
            <person name="Xie M."/>
            <person name="Ni M."/>
            <person name="Xu X."/>
        </authorList>
    </citation>
    <scope>NUCLEOTIDE SEQUENCE [LARGE SCALE GENOMIC DNA]</scope>
    <source>
        <tissue evidence="1">Root</tissue>
    </source>
</reference>
<sequence length="64" mass="6825">MLLKNSLMGADWLSEPHSLSETANLLSGCKILEDVKSKSSVLGAQLAHPARTLSLLALRAPRLA</sequence>
<accession>A0A0B2RJK8</accession>
<protein>
    <submittedName>
        <fullName evidence="1">Uncharacterized protein</fullName>
    </submittedName>
</protein>
<name>A0A0B2RJK8_GLYSO</name>
<dbReference type="EMBL" id="KN650087">
    <property type="protein sequence ID" value="KHN32519.1"/>
    <property type="molecule type" value="Genomic_DNA"/>
</dbReference>
<proteinExistence type="predicted"/>